<dbReference type="SUPFAM" id="SSF47413">
    <property type="entry name" value="lambda repressor-like DNA-binding domains"/>
    <property type="match status" value="1"/>
</dbReference>
<dbReference type="RefSeq" id="WP_308715099.1">
    <property type="nucleotide sequence ID" value="NZ_JAVHUY010000025.1"/>
</dbReference>
<dbReference type="InterPro" id="IPR043917">
    <property type="entry name" value="DUF5753"/>
</dbReference>
<keyword evidence="3" id="KW-1185">Reference proteome</keyword>
<evidence type="ECO:0000313" key="2">
    <source>
        <dbReference type="EMBL" id="MDQ7907826.1"/>
    </source>
</evidence>
<dbReference type="EMBL" id="JAVHUY010000025">
    <property type="protein sequence ID" value="MDQ7907826.1"/>
    <property type="molecule type" value="Genomic_DNA"/>
</dbReference>
<evidence type="ECO:0000259" key="1">
    <source>
        <dbReference type="PROSITE" id="PS50943"/>
    </source>
</evidence>
<organism evidence="2 3">
    <name type="scientific">Phytohabitans maris</name>
    <dbReference type="NCBI Taxonomy" id="3071409"/>
    <lineage>
        <taxon>Bacteria</taxon>
        <taxon>Bacillati</taxon>
        <taxon>Actinomycetota</taxon>
        <taxon>Actinomycetes</taxon>
        <taxon>Micromonosporales</taxon>
        <taxon>Micromonosporaceae</taxon>
    </lineage>
</organism>
<dbReference type="PROSITE" id="PS50943">
    <property type="entry name" value="HTH_CROC1"/>
    <property type="match status" value="1"/>
</dbReference>
<protein>
    <submittedName>
        <fullName evidence="2">Helix-turn-helix transcriptional regulator</fullName>
    </submittedName>
</protein>
<dbReference type="Pfam" id="PF19054">
    <property type="entry name" value="DUF5753"/>
    <property type="match status" value="1"/>
</dbReference>
<dbReference type="Proteomes" id="UP001230908">
    <property type="component" value="Unassembled WGS sequence"/>
</dbReference>
<gene>
    <name evidence="2" type="ORF">RB614_25210</name>
</gene>
<reference evidence="2 3" key="1">
    <citation type="submission" date="2023-08" db="EMBL/GenBank/DDBJ databases">
        <title>Phytohabitans sansha sp. nov., isolated from marine sediment.</title>
        <authorList>
            <person name="Zhao Y."/>
            <person name="Yi K."/>
        </authorList>
    </citation>
    <scope>NUCLEOTIDE SEQUENCE [LARGE SCALE GENOMIC DNA]</scope>
    <source>
        <strain evidence="2 3">ZYX-F-186</strain>
    </source>
</reference>
<dbReference type="InterPro" id="IPR001387">
    <property type="entry name" value="Cro/C1-type_HTH"/>
</dbReference>
<feature type="domain" description="HTH cro/C1-type" evidence="1">
    <location>
        <begin position="18"/>
        <end position="76"/>
    </location>
</feature>
<proteinExistence type="predicted"/>
<sequence>MTATYGPTVGRRRLRSALRAAREAAGFTQDQVAQEMDWSLSKIIRIESGAVGVSPIDARALLRLYGVADKPRVDELVGLARSSRARRWWSSYAGALPAPYTAYIGLEAETSSVLCYTPTKLPALFQTEAYAAKAVRRGQSGTDEQSQVAVRLARQREVLGKEDPPHITAVIDEAVVRRIASDPRTKREQLERLVALCGEPNITIQVLPFAAGVDGFPNPFAILEFPDPTDDAVMYLENGLGDDVVDQPDLVGPYRHEFDRLREMALSPAETQDMIKRIVGELD</sequence>
<evidence type="ECO:0000313" key="3">
    <source>
        <dbReference type="Proteomes" id="UP001230908"/>
    </source>
</evidence>
<dbReference type="Gene3D" id="1.10.260.40">
    <property type="entry name" value="lambda repressor-like DNA-binding domains"/>
    <property type="match status" value="1"/>
</dbReference>
<name>A0ABU0ZLA1_9ACTN</name>
<dbReference type="SMART" id="SM00530">
    <property type="entry name" value="HTH_XRE"/>
    <property type="match status" value="1"/>
</dbReference>
<dbReference type="Pfam" id="PF13560">
    <property type="entry name" value="HTH_31"/>
    <property type="match status" value="1"/>
</dbReference>
<dbReference type="InterPro" id="IPR010982">
    <property type="entry name" value="Lambda_DNA-bd_dom_sf"/>
</dbReference>
<accession>A0ABU0ZLA1</accession>
<dbReference type="CDD" id="cd00093">
    <property type="entry name" value="HTH_XRE"/>
    <property type="match status" value="1"/>
</dbReference>
<comment type="caution">
    <text evidence="2">The sequence shown here is derived from an EMBL/GenBank/DDBJ whole genome shotgun (WGS) entry which is preliminary data.</text>
</comment>